<comment type="caution">
    <text evidence="1">The sequence shown here is derived from an EMBL/GenBank/DDBJ whole genome shotgun (WGS) entry which is preliminary data.</text>
</comment>
<organism evidence="1 2">
    <name type="scientific">Thermus tengchongensis</name>
    <dbReference type="NCBI Taxonomy" id="1214928"/>
    <lineage>
        <taxon>Bacteria</taxon>
        <taxon>Thermotogati</taxon>
        <taxon>Deinococcota</taxon>
        <taxon>Deinococci</taxon>
        <taxon>Thermales</taxon>
        <taxon>Thermaceae</taxon>
        <taxon>Thermus</taxon>
    </lineage>
</organism>
<accession>A0A4Y9F762</accession>
<protein>
    <submittedName>
        <fullName evidence="1">Uncharacterized protein</fullName>
    </submittedName>
</protein>
<evidence type="ECO:0000313" key="1">
    <source>
        <dbReference type="EMBL" id="TFU25004.1"/>
    </source>
</evidence>
<sequence>MVQDGQGRRFLFERSLKAMAEGKPLPPHLERLEAFLPGWPFRGPYRMLGNASLSRLDLKTAHLGMGVYRVGAT</sequence>
<evidence type="ECO:0000313" key="2">
    <source>
        <dbReference type="Proteomes" id="UP000297668"/>
    </source>
</evidence>
<dbReference type="AlphaFoldDB" id="A0A4Y9F762"/>
<dbReference type="Proteomes" id="UP000297668">
    <property type="component" value="Unassembled WGS sequence"/>
</dbReference>
<gene>
    <name evidence="1" type="ORF">E0687_12945</name>
</gene>
<name>A0A4Y9F762_9DEIN</name>
<dbReference type="RefSeq" id="WP_135261122.1">
    <property type="nucleotide sequence ID" value="NZ_SJZF01000041.1"/>
</dbReference>
<reference evidence="1 2" key="1">
    <citation type="submission" date="2019-03" db="EMBL/GenBank/DDBJ databases">
        <title>Thermus tengchongensis species for the arsenic transformation mechanism.</title>
        <authorList>
            <person name="Yuan G.C."/>
        </authorList>
    </citation>
    <scope>NUCLEOTIDE SEQUENCE [LARGE SCALE GENOMIC DNA]</scope>
    <source>
        <strain evidence="1 2">15W</strain>
    </source>
</reference>
<dbReference type="EMBL" id="SJZF01000041">
    <property type="protein sequence ID" value="TFU25004.1"/>
    <property type="molecule type" value="Genomic_DNA"/>
</dbReference>
<proteinExistence type="predicted"/>